<keyword evidence="3" id="KW-0969">Cilium</keyword>
<dbReference type="SUPFAM" id="SSF101801">
    <property type="entry name" value="Surface presentation of antigens (SPOA)"/>
    <property type="match status" value="1"/>
</dbReference>
<dbReference type="Pfam" id="PF01052">
    <property type="entry name" value="FliMN_C"/>
    <property type="match status" value="1"/>
</dbReference>
<accession>A0ABV4G055</accession>
<evidence type="ECO:0000259" key="2">
    <source>
        <dbReference type="Pfam" id="PF01052"/>
    </source>
</evidence>
<dbReference type="Gene3D" id="2.30.330.10">
    <property type="entry name" value="SpoA-like"/>
    <property type="match status" value="1"/>
</dbReference>
<comment type="similarity">
    <text evidence="1">Belongs to the FliN/MopA/SpaO family.</text>
</comment>
<gene>
    <name evidence="3" type="ORF">ABIG07_006218</name>
</gene>
<feature type="domain" description="Flagellar motor switch protein FliN-like C-terminal" evidence="2">
    <location>
        <begin position="31"/>
        <end position="100"/>
    </location>
</feature>
<comment type="caution">
    <text evidence="3">The sequence shown here is derived from an EMBL/GenBank/DDBJ whole genome shotgun (WGS) entry which is preliminary data.</text>
</comment>
<keyword evidence="3" id="KW-0282">Flagellum</keyword>
<protein>
    <submittedName>
        <fullName evidence="3">Flagellar motor switch protein FliN/FliY</fullName>
    </submittedName>
</protein>
<dbReference type="InterPro" id="IPR001172">
    <property type="entry name" value="FliN_T3SS_HrcQb"/>
</dbReference>
<evidence type="ECO:0000313" key="3">
    <source>
        <dbReference type="EMBL" id="MEY9457270.1"/>
    </source>
</evidence>
<dbReference type="InterPro" id="IPR036429">
    <property type="entry name" value="SpoA-like_sf"/>
</dbReference>
<reference evidence="3 4" key="1">
    <citation type="submission" date="2024-07" db="EMBL/GenBank/DDBJ databases">
        <title>Genomic Encyclopedia of Type Strains, Phase V (KMG-V): Genome sequencing to study the core and pangenomes of soil and plant-associated prokaryotes.</title>
        <authorList>
            <person name="Whitman W."/>
        </authorList>
    </citation>
    <scope>NUCLEOTIDE SEQUENCE [LARGE SCALE GENOMIC DNA]</scope>
    <source>
        <strain evidence="3 4">USDA 152</strain>
    </source>
</reference>
<keyword evidence="4" id="KW-1185">Reference proteome</keyword>
<evidence type="ECO:0000313" key="4">
    <source>
        <dbReference type="Proteomes" id="UP001565369"/>
    </source>
</evidence>
<evidence type="ECO:0000256" key="1">
    <source>
        <dbReference type="ARBA" id="ARBA00009226"/>
    </source>
</evidence>
<sequence length="107" mass="11250">MVIIAGANAKSLSEVLGPSSLVAAVLTVPTLDKVTVDLMVVLGTTTMPIHQVLRLSRGAIIELDATEADEVKVLANNLPVASGVVLVDRNRIAVEVKQMLPRTPGTR</sequence>
<keyword evidence="3" id="KW-0966">Cell projection</keyword>
<dbReference type="Proteomes" id="UP001565369">
    <property type="component" value="Unassembled WGS sequence"/>
</dbReference>
<name>A0ABV4G055_9BRAD</name>
<dbReference type="InterPro" id="IPR001543">
    <property type="entry name" value="FliN-like_C"/>
</dbReference>
<organism evidence="3 4">
    <name type="scientific">Bradyrhizobium ottawaense</name>
    <dbReference type="NCBI Taxonomy" id="931866"/>
    <lineage>
        <taxon>Bacteria</taxon>
        <taxon>Pseudomonadati</taxon>
        <taxon>Pseudomonadota</taxon>
        <taxon>Alphaproteobacteria</taxon>
        <taxon>Hyphomicrobiales</taxon>
        <taxon>Nitrobacteraceae</taxon>
        <taxon>Bradyrhizobium</taxon>
    </lineage>
</organism>
<dbReference type="EMBL" id="JBGBZJ010000003">
    <property type="protein sequence ID" value="MEY9457270.1"/>
    <property type="molecule type" value="Genomic_DNA"/>
</dbReference>
<dbReference type="PRINTS" id="PR00956">
    <property type="entry name" value="FLGMOTORFLIN"/>
</dbReference>
<proteinExistence type="inferred from homology"/>